<feature type="transmembrane region" description="Helical" evidence="6">
    <location>
        <begin position="140"/>
        <end position="158"/>
    </location>
</feature>
<dbReference type="InterPro" id="IPR036259">
    <property type="entry name" value="MFS_trans_sf"/>
</dbReference>
<dbReference type="Pfam" id="PF07690">
    <property type="entry name" value="MFS_1"/>
    <property type="match status" value="1"/>
</dbReference>
<proteinExistence type="predicted"/>
<dbReference type="EMBL" id="JAPEVB010000001">
    <property type="protein sequence ID" value="KAJ4396156.1"/>
    <property type="molecule type" value="Genomic_DNA"/>
</dbReference>
<feature type="transmembrane region" description="Helical" evidence="6">
    <location>
        <begin position="209"/>
        <end position="227"/>
    </location>
</feature>
<evidence type="ECO:0000256" key="1">
    <source>
        <dbReference type="ARBA" id="ARBA00004141"/>
    </source>
</evidence>
<feature type="domain" description="Major facilitator superfamily (MFS) profile" evidence="7">
    <location>
        <begin position="143"/>
        <end position="639"/>
    </location>
</feature>
<organism evidence="8 9">
    <name type="scientific">Gnomoniopsis smithogilvyi</name>
    <dbReference type="NCBI Taxonomy" id="1191159"/>
    <lineage>
        <taxon>Eukaryota</taxon>
        <taxon>Fungi</taxon>
        <taxon>Dikarya</taxon>
        <taxon>Ascomycota</taxon>
        <taxon>Pezizomycotina</taxon>
        <taxon>Sordariomycetes</taxon>
        <taxon>Sordariomycetidae</taxon>
        <taxon>Diaporthales</taxon>
        <taxon>Gnomoniaceae</taxon>
        <taxon>Gnomoniopsis</taxon>
    </lineage>
</organism>
<dbReference type="InterPro" id="IPR020846">
    <property type="entry name" value="MFS_dom"/>
</dbReference>
<dbReference type="InterPro" id="IPR011701">
    <property type="entry name" value="MFS"/>
</dbReference>
<keyword evidence="4 6" id="KW-0472">Membrane</keyword>
<dbReference type="PANTHER" id="PTHR23501">
    <property type="entry name" value="MAJOR FACILITATOR SUPERFAMILY"/>
    <property type="match status" value="1"/>
</dbReference>
<comment type="subcellular location">
    <subcellularLocation>
        <location evidence="1">Membrane</location>
        <topology evidence="1">Multi-pass membrane protein</topology>
    </subcellularLocation>
</comment>
<feature type="transmembrane region" description="Helical" evidence="6">
    <location>
        <begin position="178"/>
        <end position="197"/>
    </location>
</feature>
<dbReference type="PROSITE" id="PS50850">
    <property type="entry name" value="MFS"/>
    <property type="match status" value="1"/>
</dbReference>
<feature type="transmembrane region" description="Helical" evidence="6">
    <location>
        <begin position="369"/>
        <end position="387"/>
    </location>
</feature>
<accession>A0A9W9D1P0</accession>
<protein>
    <recommendedName>
        <fullName evidence="7">Major facilitator superfamily (MFS) profile domain-containing protein</fullName>
    </recommendedName>
</protein>
<keyword evidence="3 6" id="KW-1133">Transmembrane helix</keyword>
<dbReference type="SUPFAM" id="SSF103473">
    <property type="entry name" value="MFS general substrate transporter"/>
    <property type="match status" value="1"/>
</dbReference>
<dbReference type="GO" id="GO:0000329">
    <property type="term" value="C:fungal-type vacuole membrane"/>
    <property type="evidence" value="ECO:0007669"/>
    <property type="project" value="TreeGrafter"/>
</dbReference>
<evidence type="ECO:0000256" key="4">
    <source>
        <dbReference type="ARBA" id="ARBA00023136"/>
    </source>
</evidence>
<feature type="transmembrane region" description="Helical" evidence="6">
    <location>
        <begin position="407"/>
        <end position="424"/>
    </location>
</feature>
<feature type="transmembrane region" description="Helical" evidence="6">
    <location>
        <begin position="269"/>
        <end position="289"/>
    </location>
</feature>
<evidence type="ECO:0000256" key="2">
    <source>
        <dbReference type="ARBA" id="ARBA00022692"/>
    </source>
</evidence>
<evidence type="ECO:0000256" key="3">
    <source>
        <dbReference type="ARBA" id="ARBA00022989"/>
    </source>
</evidence>
<dbReference type="GO" id="GO:0015174">
    <property type="term" value="F:basic amino acid transmembrane transporter activity"/>
    <property type="evidence" value="ECO:0007669"/>
    <property type="project" value="TreeGrafter"/>
</dbReference>
<evidence type="ECO:0000259" key="7">
    <source>
        <dbReference type="PROSITE" id="PS50850"/>
    </source>
</evidence>
<evidence type="ECO:0000313" key="9">
    <source>
        <dbReference type="Proteomes" id="UP001140453"/>
    </source>
</evidence>
<feature type="transmembrane region" description="Helical" evidence="6">
    <location>
        <begin position="233"/>
        <end position="257"/>
    </location>
</feature>
<dbReference type="Proteomes" id="UP001140453">
    <property type="component" value="Unassembled WGS sequence"/>
</dbReference>
<feature type="transmembrane region" description="Helical" evidence="6">
    <location>
        <begin position="497"/>
        <end position="526"/>
    </location>
</feature>
<gene>
    <name evidence="8" type="ORF">N0V93_000375</name>
</gene>
<name>A0A9W9D1P0_9PEZI</name>
<reference evidence="8" key="1">
    <citation type="submission" date="2022-10" db="EMBL/GenBank/DDBJ databases">
        <title>Tapping the CABI collections for fungal endophytes: first genome assemblies for Collariella, Neodidymelliopsis, Ascochyta clinopodiicola, Didymella pomorum, Didymosphaeria variabile, Neocosmospora piperis and Neocucurbitaria cava.</title>
        <authorList>
            <person name="Hill R."/>
        </authorList>
    </citation>
    <scope>NUCLEOTIDE SEQUENCE</scope>
    <source>
        <strain evidence="8">IMI 355082</strain>
    </source>
</reference>
<evidence type="ECO:0000256" key="6">
    <source>
        <dbReference type="SAM" id="Phobius"/>
    </source>
</evidence>
<feature type="transmembrane region" description="Helical" evidence="6">
    <location>
        <begin position="614"/>
        <end position="637"/>
    </location>
</feature>
<keyword evidence="9" id="KW-1185">Reference proteome</keyword>
<feature type="compositionally biased region" description="Polar residues" evidence="5">
    <location>
        <begin position="11"/>
        <end position="21"/>
    </location>
</feature>
<dbReference type="AlphaFoldDB" id="A0A9W9D1P0"/>
<feature type="compositionally biased region" description="Acidic residues" evidence="5">
    <location>
        <begin position="42"/>
        <end position="56"/>
    </location>
</feature>
<feature type="transmembrane region" description="Helical" evidence="6">
    <location>
        <begin position="472"/>
        <end position="491"/>
    </location>
</feature>
<dbReference type="OrthoDB" id="419537at2759"/>
<evidence type="ECO:0000313" key="8">
    <source>
        <dbReference type="EMBL" id="KAJ4396156.1"/>
    </source>
</evidence>
<feature type="transmembrane region" description="Helical" evidence="6">
    <location>
        <begin position="344"/>
        <end position="363"/>
    </location>
</feature>
<dbReference type="PANTHER" id="PTHR23501:SF67">
    <property type="entry name" value="MFS MULTIDRUG EFFLUX TRANSPORTER (EUROFUNG)"/>
    <property type="match status" value="1"/>
</dbReference>
<dbReference type="CDD" id="cd17502">
    <property type="entry name" value="MFS_Azr1_MDR_like"/>
    <property type="match status" value="1"/>
</dbReference>
<comment type="caution">
    <text evidence="8">The sequence shown here is derived from an EMBL/GenBank/DDBJ whole genome shotgun (WGS) entry which is preliminary data.</text>
</comment>
<feature type="region of interest" description="Disordered" evidence="5">
    <location>
        <begin position="1"/>
        <end position="112"/>
    </location>
</feature>
<sequence length="647" mass="69747">MSLAGHKGSGSDLQDANSAPDEQTPLIRANATVDVARGARQDDEDTEPDIDPDEFDLLLSKSTSYNGGPLLGPESSETPLLRGDRKYSSTASRRPAFSRQPSSSSDVVRDNLDDDTAGELERANAAAESPFLNGLSSSHFWLIFSNVLALNFISNFDGTLMASSHPVITSYFHSSNSASWLSTAFLLTSTAFQPLLGSLSDSIGRKTPYIFTMFIFALATLWCALAQSMTSFIIARAVCGIGAGGVMTLGSIIVSDLVPIERRGAYQSYLNMVYGIGSTLGAALGGFMADYLGWRWEFGIQVPPLLLCVGVSALIIPADLGLASRNRETVLQALRTFDFKGSTLLIMAITSLILGLNLGGNVLAWSHPIVIASLVIFAVTFPAFIWVESFVNKPIMPLHLIRRSPQANLIFSNALGAFLMNAIIFNMPLFFQAVLLTSATTSGLCLMIITIVSSASGTSTGFLINYTKRLKWPLKLGATGFFIGTIALSFMQRGWPLWVYLLFLVPHSMGQGFQFPGTFMAILAASEQREQAVVTSTLILWRSMGMVLGIAGSSLVVQNTLWGYLEMNVTDEAARVGGFAGGREEVVAKVRESVEAVAKLTGLLQEQVIMSYEAAVRTTFMCCVLIAIVSGLLLVPVKLPRLGSRKR</sequence>
<dbReference type="Gene3D" id="1.20.1250.20">
    <property type="entry name" value="MFS general substrate transporter like domains"/>
    <property type="match status" value="1"/>
</dbReference>
<evidence type="ECO:0000256" key="5">
    <source>
        <dbReference type="SAM" id="MobiDB-lite"/>
    </source>
</evidence>
<keyword evidence="2 6" id="KW-0812">Transmembrane</keyword>
<feature type="transmembrane region" description="Helical" evidence="6">
    <location>
        <begin position="301"/>
        <end position="323"/>
    </location>
</feature>
<feature type="transmembrane region" description="Helical" evidence="6">
    <location>
        <begin position="538"/>
        <end position="557"/>
    </location>
</feature>